<dbReference type="EMBL" id="CAJPDS010000081">
    <property type="protein sequence ID" value="CAF9935310.1"/>
    <property type="molecule type" value="Genomic_DNA"/>
</dbReference>
<evidence type="ECO:0000313" key="3">
    <source>
        <dbReference type="Proteomes" id="UP000664521"/>
    </source>
</evidence>
<dbReference type="Proteomes" id="UP000664521">
    <property type="component" value="Unassembled WGS sequence"/>
</dbReference>
<evidence type="ECO:0000256" key="1">
    <source>
        <dbReference type="SAM" id="MobiDB-lite"/>
    </source>
</evidence>
<gene>
    <name evidence="2" type="ORF">HETSPECPRED_009736</name>
</gene>
<comment type="caution">
    <text evidence="2">The sequence shown here is derived from an EMBL/GenBank/DDBJ whole genome shotgun (WGS) entry which is preliminary data.</text>
</comment>
<evidence type="ECO:0000313" key="2">
    <source>
        <dbReference type="EMBL" id="CAF9935310.1"/>
    </source>
</evidence>
<dbReference type="OrthoDB" id="5380572at2759"/>
<accession>A0A8H3G3V2</accession>
<organism evidence="2 3">
    <name type="scientific">Heterodermia speciosa</name>
    <dbReference type="NCBI Taxonomy" id="116794"/>
    <lineage>
        <taxon>Eukaryota</taxon>
        <taxon>Fungi</taxon>
        <taxon>Dikarya</taxon>
        <taxon>Ascomycota</taxon>
        <taxon>Pezizomycotina</taxon>
        <taxon>Lecanoromycetes</taxon>
        <taxon>OSLEUM clade</taxon>
        <taxon>Lecanoromycetidae</taxon>
        <taxon>Caliciales</taxon>
        <taxon>Physciaceae</taxon>
        <taxon>Heterodermia</taxon>
    </lineage>
</organism>
<protein>
    <submittedName>
        <fullName evidence="2">Uncharacterized protein</fullName>
    </submittedName>
</protein>
<reference evidence="2" key="1">
    <citation type="submission" date="2021-03" db="EMBL/GenBank/DDBJ databases">
        <authorList>
            <person name="Tagirdzhanova G."/>
        </authorList>
    </citation>
    <scope>NUCLEOTIDE SEQUENCE</scope>
</reference>
<keyword evidence="3" id="KW-1185">Reference proteome</keyword>
<feature type="region of interest" description="Disordered" evidence="1">
    <location>
        <begin position="1"/>
        <end position="49"/>
    </location>
</feature>
<proteinExistence type="predicted"/>
<feature type="region of interest" description="Disordered" evidence="1">
    <location>
        <begin position="114"/>
        <end position="167"/>
    </location>
</feature>
<sequence length="568" mass="64882">MPKDMESSRGPSSKRRDKFQDQQSLESRSFDRSDSNRGYQNGDQHPASVLASLRGPLERLANIAKCVENFRPEMAAIEADYGGEIDRETEIQELNNTVEKLTLSKGEKLKSLERENASLKAEQEECRQEKEKFQTAQDELRSRSDKNDARREQEHKKRLEEDKTKTQKHIEAKTVELEAEFKAKVRDAQNESKKLRIENEDLKKSLSEVREELKKVREELKKVREELKNENRRDALALKRLDDEYASLAKELEQVKSEFPVEGKPVDYYLQNFQGIHNAIRDTSSRYFSKCSKEINIEVEHQALREKNPIFESISLLDTDSASFVRVCVAQHVISSSLCEHVWQPFLTEASDSRHAALNQFLDQVSERLAASKGHGEGAWRALTLRGIDAIAASSSKPRQADVVVEEVLGALDSLISIEELDRFKEELKSLIKRSISTWELARKDERRIRIQREPDPNDRINWHTADSAMAGTTTDPTLTSLCLFPHVSQRSQEGKEVLIHPGSALFPSSYVWTKAMLEKKDLEEETERMVQALRSKVNMRRPSGPASPMSAAEGASGFMALKKHEYT</sequence>
<dbReference type="AlphaFoldDB" id="A0A8H3G3V2"/>
<name>A0A8H3G3V2_9LECA</name>